<sequence length="205" mass="22340">MISVGMVSDWDDIRPRGSSISASLAIIALCILVSIAMAIDPWAVRGYLSLNPALVESRPWTLVTHIFVHADIGHLFWNMLALLFFGTELERRVGERNFLLVFFASGIFGGIIEMLVATGYMMGASGAIMGVMGALAIIAPEIRVIIFPIPIPLGIPLAIALIAFLDLYYQISLRGADGIGHMAHLAGLLAGLFFGQSFGRRRRYY</sequence>
<dbReference type="InterPro" id="IPR022764">
    <property type="entry name" value="Peptidase_S54_rhomboid_dom"/>
</dbReference>
<keyword evidence="6 7" id="KW-0472">Membrane</keyword>
<dbReference type="GO" id="GO:0004252">
    <property type="term" value="F:serine-type endopeptidase activity"/>
    <property type="evidence" value="ECO:0007669"/>
    <property type="project" value="InterPro"/>
</dbReference>
<proteinExistence type="inferred from homology"/>
<dbReference type="STRING" id="349307.Mthe_1301"/>
<feature type="transmembrane region" description="Helical" evidence="7">
    <location>
        <begin position="59"/>
        <end position="85"/>
    </location>
</feature>
<dbReference type="Proteomes" id="UP000000674">
    <property type="component" value="Chromosome"/>
</dbReference>
<dbReference type="InterPro" id="IPR050925">
    <property type="entry name" value="Rhomboid_protease_S54"/>
</dbReference>
<evidence type="ECO:0000313" key="10">
    <source>
        <dbReference type="Proteomes" id="UP000000674"/>
    </source>
</evidence>
<dbReference type="Gene3D" id="1.20.1540.10">
    <property type="entry name" value="Rhomboid-like"/>
    <property type="match status" value="1"/>
</dbReference>
<keyword evidence="4" id="KW-0378">Hydrolase</keyword>
<name>A0B8Q5_METTP</name>
<evidence type="ECO:0000256" key="7">
    <source>
        <dbReference type="SAM" id="Phobius"/>
    </source>
</evidence>
<evidence type="ECO:0000256" key="5">
    <source>
        <dbReference type="ARBA" id="ARBA00022989"/>
    </source>
</evidence>
<dbReference type="PANTHER" id="PTHR43731:SF14">
    <property type="entry name" value="PRESENILIN-ASSOCIATED RHOMBOID-LIKE PROTEIN, MITOCHONDRIAL"/>
    <property type="match status" value="1"/>
</dbReference>
<dbReference type="AlphaFoldDB" id="A0B8Q5"/>
<dbReference type="Pfam" id="PF01694">
    <property type="entry name" value="Rhomboid"/>
    <property type="match status" value="1"/>
</dbReference>
<protein>
    <submittedName>
        <fullName evidence="9">Rhomboid family protein</fullName>
    </submittedName>
</protein>
<evidence type="ECO:0000256" key="1">
    <source>
        <dbReference type="ARBA" id="ARBA00004141"/>
    </source>
</evidence>
<dbReference type="KEGG" id="mtp:Mthe_1301"/>
<dbReference type="GO" id="GO:0016020">
    <property type="term" value="C:membrane"/>
    <property type="evidence" value="ECO:0007669"/>
    <property type="project" value="UniProtKB-SubCell"/>
</dbReference>
<dbReference type="EMBL" id="CP000477">
    <property type="protein sequence ID" value="ABK15079.1"/>
    <property type="molecule type" value="Genomic_DNA"/>
</dbReference>
<feature type="transmembrane region" description="Helical" evidence="7">
    <location>
        <begin position="122"/>
        <end position="139"/>
    </location>
</feature>
<feature type="transmembrane region" description="Helical" evidence="7">
    <location>
        <begin position="151"/>
        <end position="169"/>
    </location>
</feature>
<gene>
    <name evidence="9" type="ordered locus">Mthe_1301</name>
</gene>
<keyword evidence="3 7" id="KW-0812">Transmembrane</keyword>
<evidence type="ECO:0000256" key="6">
    <source>
        <dbReference type="ARBA" id="ARBA00023136"/>
    </source>
</evidence>
<accession>A0B8Q5</accession>
<reference evidence="9 10" key="1">
    <citation type="submission" date="2006-10" db="EMBL/GenBank/DDBJ databases">
        <title>Complete sequence of Methanosaeta thermophila PT.</title>
        <authorList>
            <consortium name="US DOE Joint Genome Institute"/>
            <person name="Copeland A."/>
            <person name="Lucas S."/>
            <person name="Lapidus A."/>
            <person name="Barry K."/>
            <person name="Detter J.C."/>
            <person name="Glavina del Rio T."/>
            <person name="Hammon N."/>
            <person name="Israni S."/>
            <person name="Pitluck S."/>
            <person name="Chain P."/>
            <person name="Malfatti S."/>
            <person name="Shin M."/>
            <person name="Vergez L."/>
            <person name="Schmutz J."/>
            <person name="Larimer F."/>
            <person name="Land M."/>
            <person name="Hauser L."/>
            <person name="Kyrpides N."/>
            <person name="Kim E."/>
            <person name="Smith K.S."/>
            <person name="Ingram-Smith C."/>
            <person name="Richardson P."/>
        </authorList>
    </citation>
    <scope>NUCLEOTIDE SEQUENCE [LARGE SCALE GENOMIC DNA]</scope>
    <source>
        <strain evidence="10">DSM 6194 / JCM 14653 / NBRC 101360 / PT</strain>
    </source>
</reference>
<comment type="similarity">
    <text evidence="2">Belongs to the peptidase S54 family.</text>
</comment>
<keyword evidence="10" id="KW-1185">Reference proteome</keyword>
<dbReference type="HOGENOM" id="CLU_055068_4_1_2"/>
<feature type="transmembrane region" description="Helical" evidence="7">
    <location>
        <begin position="97"/>
        <end position="116"/>
    </location>
</feature>
<keyword evidence="5 7" id="KW-1133">Transmembrane helix</keyword>
<organism evidence="9 10">
    <name type="scientific">Methanothrix thermoacetophila (strain DSM 6194 / JCM 14653 / NBRC 101360 / PT)</name>
    <name type="common">Methanosaeta thermophila</name>
    <dbReference type="NCBI Taxonomy" id="349307"/>
    <lineage>
        <taxon>Archaea</taxon>
        <taxon>Methanobacteriati</taxon>
        <taxon>Methanobacteriota</taxon>
        <taxon>Stenosarchaea group</taxon>
        <taxon>Methanomicrobia</taxon>
        <taxon>Methanotrichales</taxon>
        <taxon>Methanotrichaceae</taxon>
        <taxon>Methanothrix</taxon>
    </lineage>
</organism>
<feature type="transmembrane region" description="Helical" evidence="7">
    <location>
        <begin position="181"/>
        <end position="199"/>
    </location>
</feature>
<evidence type="ECO:0000313" key="9">
    <source>
        <dbReference type="EMBL" id="ABK15079.1"/>
    </source>
</evidence>
<dbReference type="PANTHER" id="PTHR43731">
    <property type="entry name" value="RHOMBOID PROTEASE"/>
    <property type="match status" value="1"/>
</dbReference>
<evidence type="ECO:0000256" key="3">
    <source>
        <dbReference type="ARBA" id="ARBA00022692"/>
    </source>
</evidence>
<dbReference type="InterPro" id="IPR035952">
    <property type="entry name" value="Rhomboid-like_sf"/>
</dbReference>
<feature type="domain" description="Peptidase S54 rhomboid" evidence="8">
    <location>
        <begin position="58"/>
        <end position="197"/>
    </location>
</feature>
<dbReference type="SUPFAM" id="SSF144091">
    <property type="entry name" value="Rhomboid-like"/>
    <property type="match status" value="1"/>
</dbReference>
<evidence type="ECO:0000259" key="8">
    <source>
        <dbReference type="Pfam" id="PF01694"/>
    </source>
</evidence>
<evidence type="ECO:0000256" key="2">
    <source>
        <dbReference type="ARBA" id="ARBA00009045"/>
    </source>
</evidence>
<evidence type="ECO:0000256" key="4">
    <source>
        <dbReference type="ARBA" id="ARBA00022801"/>
    </source>
</evidence>
<comment type="subcellular location">
    <subcellularLocation>
        <location evidence="1">Membrane</location>
        <topology evidence="1">Multi-pass membrane protein</topology>
    </subcellularLocation>
</comment>
<feature type="transmembrane region" description="Helical" evidence="7">
    <location>
        <begin position="20"/>
        <end position="39"/>
    </location>
</feature>